<evidence type="ECO:0000256" key="2">
    <source>
        <dbReference type="ARBA" id="ARBA00023012"/>
    </source>
</evidence>
<keyword evidence="6" id="KW-1185">Reference proteome</keyword>
<name>A0A1C4CBF4_9BACT</name>
<dbReference type="GO" id="GO:0000160">
    <property type="term" value="P:phosphorelay signal transduction system"/>
    <property type="evidence" value="ECO:0007669"/>
    <property type="project" value="UniProtKB-KW"/>
</dbReference>
<dbReference type="InterPro" id="IPR001789">
    <property type="entry name" value="Sig_transdc_resp-reg_receiver"/>
</dbReference>
<feature type="modified residue" description="4-aspartylphosphate" evidence="3">
    <location>
        <position position="68"/>
    </location>
</feature>
<evidence type="ECO:0000256" key="3">
    <source>
        <dbReference type="PROSITE-ProRule" id="PRU00169"/>
    </source>
</evidence>
<dbReference type="OrthoDB" id="9796457at2"/>
<reference evidence="5 6" key="1">
    <citation type="submission" date="2016-08" db="EMBL/GenBank/DDBJ databases">
        <authorList>
            <person name="Seilhamer J.J."/>
        </authorList>
    </citation>
    <scope>NUCLEOTIDE SEQUENCE [LARGE SCALE GENOMIC DNA]</scope>
    <source>
        <strain evidence="5 6">A37T2</strain>
    </source>
</reference>
<dbReference type="InterPro" id="IPR011006">
    <property type="entry name" value="CheY-like_superfamily"/>
</dbReference>
<dbReference type="PROSITE" id="PS50110">
    <property type="entry name" value="RESPONSE_REGULATORY"/>
    <property type="match status" value="1"/>
</dbReference>
<feature type="domain" description="Response regulatory" evidence="4">
    <location>
        <begin position="18"/>
        <end position="135"/>
    </location>
</feature>
<proteinExistence type="predicted"/>
<keyword evidence="1 3" id="KW-0597">Phosphoprotein</keyword>
<keyword evidence="2" id="KW-0902">Two-component regulatory system</keyword>
<evidence type="ECO:0000259" key="4">
    <source>
        <dbReference type="PROSITE" id="PS50110"/>
    </source>
</evidence>
<organism evidence="5 6">
    <name type="scientific">Chitinophaga costaii</name>
    <dbReference type="NCBI Taxonomy" id="1335309"/>
    <lineage>
        <taxon>Bacteria</taxon>
        <taxon>Pseudomonadati</taxon>
        <taxon>Bacteroidota</taxon>
        <taxon>Chitinophagia</taxon>
        <taxon>Chitinophagales</taxon>
        <taxon>Chitinophagaceae</taxon>
        <taxon>Chitinophaga</taxon>
    </lineage>
</organism>
<dbReference type="PANTHER" id="PTHR45339:SF1">
    <property type="entry name" value="HYBRID SIGNAL TRANSDUCTION HISTIDINE KINASE J"/>
    <property type="match status" value="1"/>
</dbReference>
<dbReference type="Pfam" id="PF00072">
    <property type="entry name" value="Response_reg"/>
    <property type="match status" value="1"/>
</dbReference>
<dbReference type="SUPFAM" id="SSF52172">
    <property type="entry name" value="CheY-like"/>
    <property type="match status" value="1"/>
</dbReference>
<dbReference type="STRING" id="1335309.GA0116948_10448"/>
<evidence type="ECO:0000256" key="1">
    <source>
        <dbReference type="ARBA" id="ARBA00022553"/>
    </source>
</evidence>
<protein>
    <submittedName>
        <fullName evidence="5">Response regulator receiver domain-containing protein</fullName>
    </submittedName>
</protein>
<accession>A0A1C4CBF4</accession>
<sequence>MQLGVPHTSKNNNKPVNRILIIDDDSRNIFALQAVLKAKGFTTLSATSVKDGMAMLRKQPEIEVVLLDMMMPEIDGYEAIQLLRALPGKQSIPIISVTAQAMVGDREKCLEAGANAYISKPINIDVLIGQLKDYLSI</sequence>
<dbReference type="EMBL" id="FMAR01000004">
    <property type="protein sequence ID" value="SCC16477.1"/>
    <property type="molecule type" value="Genomic_DNA"/>
</dbReference>
<dbReference type="PANTHER" id="PTHR45339">
    <property type="entry name" value="HYBRID SIGNAL TRANSDUCTION HISTIDINE KINASE J"/>
    <property type="match status" value="1"/>
</dbReference>
<evidence type="ECO:0000313" key="6">
    <source>
        <dbReference type="Proteomes" id="UP000242818"/>
    </source>
</evidence>
<evidence type="ECO:0000313" key="5">
    <source>
        <dbReference type="EMBL" id="SCC16477.1"/>
    </source>
</evidence>
<dbReference type="Gene3D" id="3.40.50.2300">
    <property type="match status" value="1"/>
</dbReference>
<dbReference type="SMART" id="SM00448">
    <property type="entry name" value="REC"/>
    <property type="match status" value="1"/>
</dbReference>
<gene>
    <name evidence="5" type="ORF">GA0116948_10448</name>
</gene>
<dbReference type="AlphaFoldDB" id="A0A1C4CBF4"/>
<dbReference type="Proteomes" id="UP000242818">
    <property type="component" value="Unassembled WGS sequence"/>
</dbReference>